<reference evidence="2" key="1">
    <citation type="journal article" date="2005" name="Nature">
        <title>The map-based sequence of the rice genome.</title>
        <authorList>
            <consortium name="International rice genome sequencing project (IRGSP)"/>
            <person name="Matsumoto T."/>
            <person name="Wu J."/>
            <person name="Kanamori H."/>
            <person name="Katayose Y."/>
            <person name="Fujisawa M."/>
            <person name="Namiki N."/>
            <person name="Mizuno H."/>
            <person name="Yamamoto K."/>
            <person name="Antonio B.A."/>
            <person name="Baba T."/>
            <person name="Sakata K."/>
            <person name="Nagamura Y."/>
            <person name="Aoki H."/>
            <person name="Arikawa K."/>
            <person name="Arita K."/>
            <person name="Bito T."/>
            <person name="Chiden Y."/>
            <person name="Fujitsuka N."/>
            <person name="Fukunaka R."/>
            <person name="Hamada M."/>
            <person name="Harada C."/>
            <person name="Hayashi A."/>
            <person name="Hijishita S."/>
            <person name="Honda M."/>
            <person name="Hosokawa S."/>
            <person name="Ichikawa Y."/>
            <person name="Idonuma A."/>
            <person name="Iijima M."/>
            <person name="Ikeda M."/>
            <person name="Ikeno M."/>
            <person name="Ito K."/>
            <person name="Ito S."/>
            <person name="Ito T."/>
            <person name="Ito Y."/>
            <person name="Ito Y."/>
            <person name="Iwabuchi A."/>
            <person name="Kamiya K."/>
            <person name="Karasawa W."/>
            <person name="Kurita K."/>
            <person name="Katagiri S."/>
            <person name="Kikuta A."/>
            <person name="Kobayashi H."/>
            <person name="Kobayashi N."/>
            <person name="Machita K."/>
            <person name="Maehara T."/>
            <person name="Masukawa M."/>
            <person name="Mizubayashi T."/>
            <person name="Mukai Y."/>
            <person name="Nagasaki H."/>
            <person name="Nagata Y."/>
            <person name="Naito S."/>
            <person name="Nakashima M."/>
            <person name="Nakama Y."/>
            <person name="Nakamichi Y."/>
            <person name="Nakamura M."/>
            <person name="Meguro A."/>
            <person name="Negishi M."/>
            <person name="Ohta I."/>
            <person name="Ohta T."/>
            <person name="Okamoto M."/>
            <person name="Ono N."/>
            <person name="Saji S."/>
            <person name="Sakaguchi M."/>
            <person name="Sakai K."/>
            <person name="Shibata M."/>
            <person name="Shimokawa T."/>
            <person name="Song J."/>
            <person name="Takazaki Y."/>
            <person name="Terasawa K."/>
            <person name="Tsugane M."/>
            <person name="Tsuji K."/>
            <person name="Ueda S."/>
            <person name="Waki K."/>
            <person name="Yamagata H."/>
            <person name="Yamamoto M."/>
            <person name="Yamamoto S."/>
            <person name="Yamane H."/>
            <person name="Yoshiki S."/>
            <person name="Yoshihara R."/>
            <person name="Yukawa K."/>
            <person name="Zhong H."/>
            <person name="Yano M."/>
            <person name="Yuan Q."/>
            <person name="Ouyang S."/>
            <person name="Liu J."/>
            <person name="Jones K.M."/>
            <person name="Gansberger K."/>
            <person name="Moffat K."/>
            <person name="Hill J."/>
            <person name="Bera J."/>
            <person name="Fadrosh D."/>
            <person name="Jin S."/>
            <person name="Johri S."/>
            <person name="Kim M."/>
            <person name="Overton L."/>
            <person name="Reardon M."/>
            <person name="Tsitrin T."/>
            <person name="Vuong H."/>
            <person name="Weaver B."/>
            <person name="Ciecko A."/>
            <person name="Tallon L."/>
            <person name="Jackson J."/>
            <person name="Pai G."/>
            <person name="Aken S.V."/>
            <person name="Utterback T."/>
            <person name="Reidmuller S."/>
            <person name="Feldblyum T."/>
            <person name="Hsiao J."/>
            <person name="Zismann V."/>
            <person name="Iobst S."/>
            <person name="de Vazeille A.R."/>
            <person name="Buell C.R."/>
            <person name="Ying K."/>
            <person name="Li Y."/>
            <person name="Lu T."/>
            <person name="Huang Y."/>
            <person name="Zhao Q."/>
            <person name="Feng Q."/>
            <person name="Zhang L."/>
            <person name="Zhu J."/>
            <person name="Weng Q."/>
            <person name="Mu J."/>
            <person name="Lu Y."/>
            <person name="Fan D."/>
            <person name="Liu Y."/>
            <person name="Guan J."/>
            <person name="Zhang Y."/>
            <person name="Yu S."/>
            <person name="Liu X."/>
            <person name="Zhang Y."/>
            <person name="Hong G."/>
            <person name="Han B."/>
            <person name="Choisne N."/>
            <person name="Demange N."/>
            <person name="Orjeda G."/>
            <person name="Samain S."/>
            <person name="Cattolico L."/>
            <person name="Pelletier E."/>
            <person name="Couloux A."/>
            <person name="Segurens B."/>
            <person name="Wincker P."/>
            <person name="D'Hont A."/>
            <person name="Scarpelli C."/>
            <person name="Weissenbach J."/>
            <person name="Salanoubat M."/>
            <person name="Quetier F."/>
            <person name="Yu Y."/>
            <person name="Kim H.R."/>
            <person name="Rambo T."/>
            <person name="Currie J."/>
            <person name="Collura K."/>
            <person name="Luo M."/>
            <person name="Yang T."/>
            <person name="Ammiraju J.S.S."/>
            <person name="Engler F."/>
            <person name="Soderlund C."/>
            <person name="Wing R.A."/>
            <person name="Palmer L.E."/>
            <person name="de la Bastide M."/>
            <person name="Spiegel L."/>
            <person name="Nascimento L."/>
            <person name="Zutavern T."/>
            <person name="O'Shaughnessy A."/>
            <person name="Dike S."/>
            <person name="Dedhia N."/>
            <person name="Preston R."/>
            <person name="Balija V."/>
            <person name="McCombie W.R."/>
            <person name="Chow T."/>
            <person name="Chen H."/>
            <person name="Chung M."/>
            <person name="Chen C."/>
            <person name="Shaw J."/>
            <person name="Wu H."/>
            <person name="Hsiao K."/>
            <person name="Chao Y."/>
            <person name="Chu M."/>
            <person name="Cheng C."/>
            <person name="Hour A."/>
            <person name="Lee P."/>
            <person name="Lin S."/>
            <person name="Lin Y."/>
            <person name="Liou J."/>
            <person name="Liu S."/>
            <person name="Hsing Y."/>
            <person name="Raghuvanshi S."/>
            <person name="Mohanty A."/>
            <person name="Bharti A.K."/>
            <person name="Gaur A."/>
            <person name="Gupta V."/>
            <person name="Kumar D."/>
            <person name="Ravi V."/>
            <person name="Vij S."/>
            <person name="Kapur A."/>
            <person name="Khurana P."/>
            <person name="Khurana P."/>
            <person name="Khurana J.P."/>
            <person name="Tyagi A.K."/>
            <person name="Gaikwad K."/>
            <person name="Singh A."/>
            <person name="Dalal V."/>
            <person name="Srivastava S."/>
            <person name="Dixit A."/>
            <person name="Pal A.K."/>
            <person name="Ghazi I.A."/>
            <person name="Yadav M."/>
            <person name="Pandit A."/>
            <person name="Bhargava A."/>
            <person name="Sureshbabu K."/>
            <person name="Batra K."/>
            <person name="Sharma T.R."/>
            <person name="Mohapatra T."/>
            <person name="Singh N.K."/>
            <person name="Messing J."/>
            <person name="Nelson A.B."/>
            <person name="Fuks G."/>
            <person name="Kavchok S."/>
            <person name="Keizer G."/>
            <person name="Linton E."/>
            <person name="Llaca V."/>
            <person name="Song R."/>
            <person name="Tanyolac B."/>
            <person name="Young S."/>
            <person name="Ho-Il K."/>
            <person name="Hahn J.H."/>
            <person name="Sangsakoo G."/>
            <person name="Vanavichit A."/>
            <person name="de Mattos Luiz.A.T."/>
            <person name="Zimmer P.D."/>
            <person name="Malone G."/>
            <person name="Dellagostin O."/>
            <person name="de Oliveira A.C."/>
            <person name="Bevan M."/>
            <person name="Bancroft I."/>
            <person name="Minx P."/>
            <person name="Cordum H."/>
            <person name="Wilson R."/>
            <person name="Cheng Z."/>
            <person name="Jin W."/>
            <person name="Jiang J."/>
            <person name="Leong S.A."/>
            <person name="Iwama H."/>
            <person name="Gojobori T."/>
            <person name="Itoh T."/>
            <person name="Niimura Y."/>
            <person name="Fujii Y."/>
            <person name="Habara T."/>
            <person name="Sakai H."/>
            <person name="Sato Y."/>
            <person name="Wilson G."/>
            <person name="Kumar K."/>
            <person name="McCouch S."/>
            <person name="Juretic N."/>
            <person name="Hoen D."/>
            <person name="Wright S."/>
            <person name="Bruskiewich R."/>
            <person name="Bureau T."/>
            <person name="Miyao A."/>
            <person name="Hirochika H."/>
            <person name="Nishikawa T."/>
            <person name="Kadowaki K."/>
            <person name="Sugiura M."/>
            <person name="Burr B."/>
            <person name="Sasaki T."/>
        </authorList>
    </citation>
    <scope>NUCLEOTIDE SEQUENCE [LARGE SCALE GENOMIC DNA]</scope>
    <source>
        <strain evidence="2">cv. Nipponbare</strain>
    </source>
</reference>
<evidence type="ECO:0000313" key="1">
    <source>
        <dbReference type="EMBL" id="BAD61903.1"/>
    </source>
</evidence>
<accession>Q5Z6E9</accession>
<gene>
    <name evidence="1" type="primary">P0427E01.6</name>
</gene>
<evidence type="ECO:0000313" key="2">
    <source>
        <dbReference type="Proteomes" id="UP000000763"/>
    </source>
</evidence>
<proteinExistence type="predicted"/>
<name>Q5Z6E9_ORYSJ</name>
<dbReference type="Proteomes" id="UP000000763">
    <property type="component" value="Chromosome 6"/>
</dbReference>
<protein>
    <submittedName>
        <fullName evidence="1">Uncharacterized protein</fullName>
    </submittedName>
</protein>
<dbReference type="AlphaFoldDB" id="Q5Z6E9"/>
<sequence>MESDGGGEPGSTSSSLSTVAHPFARALVLADDKGDRCGGRYVYVQELRGRLDPCDGGAHPLSHRRSRGRGSHLHLHLNYLRLHLRYARHRSPATSHPSAAGGLPH</sequence>
<dbReference type="EMBL" id="AP005449">
    <property type="protein sequence ID" value="BAD61903.1"/>
    <property type="molecule type" value="Genomic_DNA"/>
</dbReference>
<organism evidence="1 2">
    <name type="scientific">Oryza sativa subsp. japonica</name>
    <name type="common">Rice</name>
    <dbReference type="NCBI Taxonomy" id="39947"/>
    <lineage>
        <taxon>Eukaryota</taxon>
        <taxon>Viridiplantae</taxon>
        <taxon>Streptophyta</taxon>
        <taxon>Embryophyta</taxon>
        <taxon>Tracheophyta</taxon>
        <taxon>Spermatophyta</taxon>
        <taxon>Magnoliopsida</taxon>
        <taxon>Liliopsida</taxon>
        <taxon>Poales</taxon>
        <taxon>Poaceae</taxon>
        <taxon>BOP clade</taxon>
        <taxon>Oryzoideae</taxon>
        <taxon>Oryzeae</taxon>
        <taxon>Oryzinae</taxon>
        <taxon>Oryza</taxon>
        <taxon>Oryza sativa</taxon>
    </lineage>
</organism>
<reference evidence="2" key="2">
    <citation type="journal article" date="2008" name="Nucleic Acids Res.">
        <title>The rice annotation project database (RAP-DB): 2008 update.</title>
        <authorList>
            <consortium name="The rice annotation project (RAP)"/>
        </authorList>
    </citation>
    <scope>GENOME REANNOTATION</scope>
    <source>
        <strain evidence="2">cv. Nipponbare</strain>
    </source>
</reference>